<evidence type="ECO:0000259" key="4">
    <source>
        <dbReference type="Pfam" id="PF19081"/>
    </source>
</evidence>
<sequence length="727" mass="79645">MNYILKSLHYFFEKRRYLASYRGVILLIFLPFCLQAQVTVTAPLERAIYQRDLDKSANVTVSGSYSIAVDKIEVHVLPVSAEQGTEIPWRTLQTNPAGGVFSGVIRISGGWYTIEVRGSKNGIIIGNTSTVSRVGVGEVFIISGQSNAQGINYSSPVANDERVNYIDHNNEISNSLDNLPPPLFTQLNNSNITMGLRGHGTWCWGILGDLLAVKLNVPVLFVNTAWEGTAISNWNKSSRNEATWDVASGLIQFAPQMPYANVRLSMQHYVKQYGARAILWMQGESDTYPLNTNFNDYKNGLQDLITKLSSDINFRVPWVIARTSRIANQNQVSVTSPSVIAAQNAVIQDLQGIAYAGPETDNLFTSRGGDGTHFQGVEGTTILANAWNDVLNSDFFSTVSPVSVSDEPKITSTCAPNNTSVNLTLPDGYLNYFWYTDVNGSLRDLGGGRTINISSPGTYIARVKDANGNTLRSQKIVINTSIKPVTPTIAQSGSQQVCADSSFTFSINSGNDQYTWYKQGTNDALLSGPSITVSETGNYFVRSQSVFGCLSDNSNVSALIVRPVIPTPVIAKSGPFTATATINETGLNESYDWKRDEQILTTSTTSSIRTNVTGTYSARTKDTFAIGTNLLTCYSPFSNELEVITEGESDIVVFPNPGSRDNIYVESRDDIANAEITVYDLLGRIMTFQRQDMKSRVKIPVRNLSSGKYIVRIKGSGIDVTRQIVVL</sequence>
<dbReference type="PANTHER" id="PTHR31988">
    <property type="entry name" value="ESTERASE, PUTATIVE (DUF303)-RELATED"/>
    <property type="match status" value="1"/>
</dbReference>
<dbReference type="InterPro" id="IPR044023">
    <property type="entry name" value="Ig_7"/>
</dbReference>
<dbReference type="Proteomes" id="UP000304900">
    <property type="component" value="Unassembled WGS sequence"/>
</dbReference>
<dbReference type="Pfam" id="PF18962">
    <property type="entry name" value="Por_Secre_tail"/>
    <property type="match status" value="1"/>
</dbReference>
<keyword evidence="6" id="KW-1185">Reference proteome</keyword>
<feature type="domain" description="Sialate O-acetylesterase" evidence="2">
    <location>
        <begin position="138"/>
        <end position="332"/>
    </location>
</feature>
<evidence type="ECO:0000313" key="6">
    <source>
        <dbReference type="Proteomes" id="UP000304900"/>
    </source>
</evidence>
<dbReference type="EMBL" id="SZVO01000022">
    <property type="protein sequence ID" value="TKT86899.1"/>
    <property type="molecule type" value="Genomic_DNA"/>
</dbReference>
<feature type="domain" description="Secretion system C-terminal sorting" evidence="3">
    <location>
        <begin position="653"/>
        <end position="726"/>
    </location>
</feature>
<protein>
    <submittedName>
        <fullName evidence="5">T9SS type A sorting domain-containing protein</fullName>
    </submittedName>
</protein>
<dbReference type="GO" id="GO:0016788">
    <property type="term" value="F:hydrolase activity, acting on ester bonds"/>
    <property type="evidence" value="ECO:0007669"/>
    <property type="project" value="UniProtKB-ARBA"/>
</dbReference>
<dbReference type="Pfam" id="PF03629">
    <property type="entry name" value="SASA"/>
    <property type="match status" value="1"/>
</dbReference>
<proteinExistence type="predicted"/>
<dbReference type="Gene3D" id="3.40.50.1110">
    <property type="entry name" value="SGNH hydrolase"/>
    <property type="match status" value="1"/>
</dbReference>
<name>A0A4U6CQV8_9BACT</name>
<dbReference type="InterPro" id="IPR036514">
    <property type="entry name" value="SGNH_hydro_sf"/>
</dbReference>
<dbReference type="InterPro" id="IPR052940">
    <property type="entry name" value="Carb_Esterase_6"/>
</dbReference>
<evidence type="ECO:0000259" key="2">
    <source>
        <dbReference type="Pfam" id="PF03629"/>
    </source>
</evidence>
<dbReference type="NCBIfam" id="TIGR04183">
    <property type="entry name" value="Por_Secre_tail"/>
    <property type="match status" value="1"/>
</dbReference>
<dbReference type="AlphaFoldDB" id="A0A4U6CQV8"/>
<dbReference type="OrthoDB" id="1488710at2"/>
<accession>A0A4U6CQV8</accession>
<gene>
    <name evidence="5" type="ORF">FDK13_31110</name>
</gene>
<evidence type="ECO:0000313" key="5">
    <source>
        <dbReference type="EMBL" id="TKT86899.1"/>
    </source>
</evidence>
<dbReference type="PANTHER" id="PTHR31988:SF19">
    <property type="entry name" value="9-O-ACETYL-N-ACETYLNEURAMINIC ACID DEACETYLASE-RELATED"/>
    <property type="match status" value="1"/>
</dbReference>
<dbReference type="InterPro" id="IPR026444">
    <property type="entry name" value="Secre_tail"/>
</dbReference>
<keyword evidence="1" id="KW-0378">Hydrolase</keyword>
<evidence type="ECO:0000256" key="1">
    <source>
        <dbReference type="ARBA" id="ARBA00022801"/>
    </source>
</evidence>
<dbReference type="SUPFAM" id="SSF52266">
    <property type="entry name" value="SGNH hydrolase"/>
    <property type="match status" value="1"/>
</dbReference>
<reference evidence="5 6" key="1">
    <citation type="submission" date="2019-05" db="EMBL/GenBank/DDBJ databases">
        <title>Dyadobacter AR-3-8 sp. nov., isolated from arctic soil.</title>
        <authorList>
            <person name="Chaudhary D.K."/>
        </authorList>
    </citation>
    <scope>NUCLEOTIDE SEQUENCE [LARGE SCALE GENOMIC DNA]</scope>
    <source>
        <strain evidence="5 6">AR-3-8</strain>
    </source>
</reference>
<dbReference type="InterPro" id="IPR005181">
    <property type="entry name" value="SASA"/>
</dbReference>
<organism evidence="5 6">
    <name type="scientific">Dyadobacter frigoris</name>
    <dbReference type="NCBI Taxonomy" id="2576211"/>
    <lineage>
        <taxon>Bacteria</taxon>
        <taxon>Pseudomonadati</taxon>
        <taxon>Bacteroidota</taxon>
        <taxon>Cytophagia</taxon>
        <taxon>Cytophagales</taxon>
        <taxon>Spirosomataceae</taxon>
        <taxon>Dyadobacter</taxon>
    </lineage>
</organism>
<dbReference type="Pfam" id="PF19081">
    <property type="entry name" value="Ig_7"/>
    <property type="match status" value="1"/>
</dbReference>
<comment type="caution">
    <text evidence="5">The sequence shown here is derived from an EMBL/GenBank/DDBJ whole genome shotgun (WGS) entry which is preliminary data.</text>
</comment>
<evidence type="ECO:0000259" key="3">
    <source>
        <dbReference type="Pfam" id="PF18962"/>
    </source>
</evidence>
<feature type="domain" description="Ig-like" evidence="4">
    <location>
        <begin position="484"/>
        <end position="563"/>
    </location>
</feature>